<reference evidence="7" key="3">
    <citation type="submission" date="2015-02" db="UniProtKB">
        <authorList>
            <consortium name="EnsemblProtists"/>
        </authorList>
    </citation>
    <scope>IDENTIFICATION</scope>
    <source>
        <strain evidence="7">DAOM BR144</strain>
    </source>
</reference>
<dbReference type="HOGENOM" id="CLU_2965918_0_0_1"/>
<keyword evidence="4 5" id="KW-0472">Membrane</keyword>
<sequence>MHELSTTTTDCVHDPSFDATMCGFNSAVAYLYFCSFMLLVTSMLLNIFITVIFEGFTNE</sequence>
<keyword evidence="2 5" id="KW-0812">Transmembrane</keyword>
<dbReference type="Gene3D" id="1.10.287.70">
    <property type="match status" value="1"/>
</dbReference>
<accession>K3WPZ9</accession>
<name>K3WPZ9_GLOUD</name>
<evidence type="ECO:0000256" key="1">
    <source>
        <dbReference type="ARBA" id="ARBA00004141"/>
    </source>
</evidence>
<keyword evidence="3 5" id="KW-1133">Transmembrane helix</keyword>
<proteinExistence type="predicted"/>
<dbReference type="InterPro" id="IPR005821">
    <property type="entry name" value="Ion_trans_dom"/>
</dbReference>
<dbReference type="Pfam" id="PF00520">
    <property type="entry name" value="Ion_trans"/>
    <property type="match status" value="1"/>
</dbReference>
<feature type="transmembrane region" description="Helical" evidence="5">
    <location>
        <begin position="30"/>
        <end position="53"/>
    </location>
</feature>
<dbReference type="STRING" id="431595.K3WPZ9"/>
<evidence type="ECO:0000256" key="2">
    <source>
        <dbReference type="ARBA" id="ARBA00022692"/>
    </source>
</evidence>
<evidence type="ECO:0000256" key="5">
    <source>
        <dbReference type="SAM" id="Phobius"/>
    </source>
</evidence>
<dbReference type="InParanoid" id="K3WPZ9"/>
<reference evidence="8" key="1">
    <citation type="journal article" date="2010" name="Genome Biol.">
        <title>Genome sequence of the necrotrophic plant pathogen Pythium ultimum reveals original pathogenicity mechanisms and effector repertoire.</title>
        <authorList>
            <person name="Levesque C.A."/>
            <person name="Brouwer H."/>
            <person name="Cano L."/>
            <person name="Hamilton J.P."/>
            <person name="Holt C."/>
            <person name="Huitema E."/>
            <person name="Raffaele S."/>
            <person name="Robideau G.P."/>
            <person name="Thines M."/>
            <person name="Win J."/>
            <person name="Zerillo M.M."/>
            <person name="Beakes G.W."/>
            <person name="Boore J.L."/>
            <person name="Busam D."/>
            <person name="Dumas B."/>
            <person name="Ferriera S."/>
            <person name="Fuerstenberg S.I."/>
            <person name="Gachon C.M."/>
            <person name="Gaulin E."/>
            <person name="Govers F."/>
            <person name="Grenville-Briggs L."/>
            <person name="Horner N."/>
            <person name="Hostetler J."/>
            <person name="Jiang R.H."/>
            <person name="Johnson J."/>
            <person name="Krajaejun T."/>
            <person name="Lin H."/>
            <person name="Meijer H.J."/>
            <person name="Moore B."/>
            <person name="Morris P."/>
            <person name="Phuntmart V."/>
            <person name="Puiu D."/>
            <person name="Shetty J."/>
            <person name="Stajich J.E."/>
            <person name="Tripathy S."/>
            <person name="Wawra S."/>
            <person name="van West P."/>
            <person name="Whitty B.R."/>
            <person name="Coutinho P.M."/>
            <person name="Henrissat B."/>
            <person name="Martin F."/>
            <person name="Thomas P.D."/>
            <person name="Tyler B.M."/>
            <person name="De Vries R.P."/>
            <person name="Kamoun S."/>
            <person name="Yandell M."/>
            <person name="Tisserat N."/>
            <person name="Buell C.R."/>
        </authorList>
    </citation>
    <scope>NUCLEOTIDE SEQUENCE</scope>
    <source>
        <strain evidence="8">DAOM:BR144</strain>
    </source>
</reference>
<dbReference type="EMBL" id="GL376560">
    <property type="status" value="NOT_ANNOTATED_CDS"/>
    <property type="molecule type" value="Genomic_DNA"/>
</dbReference>
<evidence type="ECO:0000256" key="3">
    <source>
        <dbReference type="ARBA" id="ARBA00022989"/>
    </source>
</evidence>
<dbReference type="GO" id="GO:0016020">
    <property type="term" value="C:membrane"/>
    <property type="evidence" value="ECO:0007669"/>
    <property type="project" value="UniProtKB-SubCell"/>
</dbReference>
<dbReference type="Proteomes" id="UP000019132">
    <property type="component" value="Unassembled WGS sequence"/>
</dbReference>
<reference evidence="8" key="2">
    <citation type="submission" date="2010-04" db="EMBL/GenBank/DDBJ databases">
        <authorList>
            <person name="Buell R."/>
            <person name="Hamilton J."/>
            <person name="Hostetler J."/>
        </authorList>
    </citation>
    <scope>NUCLEOTIDE SEQUENCE [LARGE SCALE GENOMIC DNA]</scope>
    <source>
        <strain evidence="8">DAOM:BR144</strain>
    </source>
</reference>
<organism evidence="7 8">
    <name type="scientific">Globisporangium ultimum (strain ATCC 200006 / CBS 805.95 / DAOM BR144)</name>
    <name type="common">Pythium ultimum</name>
    <dbReference type="NCBI Taxonomy" id="431595"/>
    <lineage>
        <taxon>Eukaryota</taxon>
        <taxon>Sar</taxon>
        <taxon>Stramenopiles</taxon>
        <taxon>Oomycota</taxon>
        <taxon>Peronosporomycetes</taxon>
        <taxon>Pythiales</taxon>
        <taxon>Pythiaceae</taxon>
        <taxon>Globisporangium</taxon>
    </lineage>
</organism>
<feature type="domain" description="Ion transport" evidence="6">
    <location>
        <begin position="17"/>
        <end position="58"/>
    </location>
</feature>
<dbReference type="VEuPathDB" id="FungiDB:PYU1_G007026"/>
<evidence type="ECO:0000313" key="8">
    <source>
        <dbReference type="Proteomes" id="UP000019132"/>
    </source>
</evidence>
<dbReference type="AlphaFoldDB" id="K3WPZ9"/>
<evidence type="ECO:0000256" key="4">
    <source>
        <dbReference type="ARBA" id="ARBA00023136"/>
    </source>
</evidence>
<evidence type="ECO:0000259" key="6">
    <source>
        <dbReference type="Pfam" id="PF00520"/>
    </source>
</evidence>
<dbReference type="EnsemblProtists" id="PYU1_T007041">
    <property type="protein sequence ID" value="PYU1_T007041"/>
    <property type="gene ID" value="PYU1_G007026"/>
</dbReference>
<evidence type="ECO:0000313" key="7">
    <source>
        <dbReference type="EnsemblProtists" id="PYU1_T007041"/>
    </source>
</evidence>
<protein>
    <recommendedName>
        <fullName evidence="6">Ion transport domain-containing protein</fullName>
    </recommendedName>
</protein>
<keyword evidence="8" id="KW-1185">Reference proteome</keyword>
<dbReference type="GO" id="GO:0005216">
    <property type="term" value="F:monoatomic ion channel activity"/>
    <property type="evidence" value="ECO:0007669"/>
    <property type="project" value="InterPro"/>
</dbReference>
<comment type="subcellular location">
    <subcellularLocation>
        <location evidence="1">Membrane</location>
        <topology evidence="1">Multi-pass membrane protein</topology>
    </subcellularLocation>
</comment>